<evidence type="ECO:0000313" key="5">
    <source>
        <dbReference type="Proteomes" id="UP000025227"/>
    </source>
</evidence>
<dbReference type="GO" id="GO:0019899">
    <property type="term" value="F:enzyme binding"/>
    <property type="evidence" value="ECO:0007669"/>
    <property type="project" value="UniProtKB-ARBA"/>
</dbReference>
<feature type="region of interest" description="Disordered" evidence="3">
    <location>
        <begin position="78"/>
        <end position="114"/>
    </location>
</feature>
<dbReference type="GO" id="GO:0005737">
    <property type="term" value="C:cytoplasm"/>
    <property type="evidence" value="ECO:0007669"/>
    <property type="project" value="UniProtKB-ARBA"/>
</dbReference>
<dbReference type="AlphaFoldDB" id="A0A7I4XSG4"/>
<dbReference type="InterPro" id="IPR001878">
    <property type="entry name" value="Znf_CCHC"/>
</dbReference>
<dbReference type="PROSITE" id="PS00141">
    <property type="entry name" value="ASP_PROTEASE"/>
    <property type="match status" value="1"/>
</dbReference>
<protein>
    <submittedName>
        <fullName evidence="6">CCHC-type domain-containing protein</fullName>
    </submittedName>
</protein>
<keyword evidence="1" id="KW-0863">Zinc-finger</keyword>
<dbReference type="InterPro" id="IPR001969">
    <property type="entry name" value="Aspartic_peptidase_AS"/>
</dbReference>
<dbReference type="InterPro" id="IPR036875">
    <property type="entry name" value="Znf_CCHC_sf"/>
</dbReference>
<dbReference type="GO" id="GO:0008270">
    <property type="term" value="F:zinc ion binding"/>
    <property type="evidence" value="ECO:0007669"/>
    <property type="project" value="UniProtKB-KW"/>
</dbReference>
<keyword evidence="5" id="KW-1185">Reference proteome</keyword>
<evidence type="ECO:0000256" key="2">
    <source>
        <dbReference type="SAM" id="Coils"/>
    </source>
</evidence>
<proteinExistence type="predicted"/>
<dbReference type="GO" id="GO:0006508">
    <property type="term" value="P:proteolysis"/>
    <property type="evidence" value="ECO:0007669"/>
    <property type="project" value="InterPro"/>
</dbReference>
<organism evidence="5 6">
    <name type="scientific">Haemonchus contortus</name>
    <name type="common">Barber pole worm</name>
    <dbReference type="NCBI Taxonomy" id="6289"/>
    <lineage>
        <taxon>Eukaryota</taxon>
        <taxon>Metazoa</taxon>
        <taxon>Ecdysozoa</taxon>
        <taxon>Nematoda</taxon>
        <taxon>Chromadorea</taxon>
        <taxon>Rhabditida</taxon>
        <taxon>Rhabditina</taxon>
        <taxon>Rhabditomorpha</taxon>
        <taxon>Strongyloidea</taxon>
        <taxon>Trichostrongylidae</taxon>
        <taxon>Haemonchus</taxon>
    </lineage>
</organism>
<evidence type="ECO:0000256" key="3">
    <source>
        <dbReference type="SAM" id="MobiDB-lite"/>
    </source>
</evidence>
<dbReference type="GO" id="GO:0003676">
    <property type="term" value="F:nucleic acid binding"/>
    <property type="evidence" value="ECO:0007669"/>
    <property type="project" value="InterPro"/>
</dbReference>
<feature type="coiled-coil region" evidence="2">
    <location>
        <begin position="33"/>
        <end position="60"/>
    </location>
</feature>
<accession>A0A7I4XSG4</accession>
<dbReference type="SUPFAM" id="SSF57756">
    <property type="entry name" value="Retrovirus zinc finger-like domains"/>
    <property type="match status" value="1"/>
</dbReference>
<dbReference type="OMA" id="SKCEAAY"/>
<sequence>MPAEATSFQKAEILWRQLASWNGSYCLTEALENSKCEAAYEKLEEAALTLERSLKTAEECGLRNKGRAEFGYRHRAFERRRENSSDSGSNGLERVAKPLTEGEGQSKSINGHKKNRGRDFTRCYNCDNMGHLAKECRGGPDPQQRIPSRVNAQRRPDVAYASLVEKWVYTSYWEPTSKTCELFGEKPLARITLCGSETTVLLDTGSQATIIPVRLLKRAIDMLKRDVDLDKYIY</sequence>
<dbReference type="WBParaSite" id="HCON_00000080-00001">
    <property type="protein sequence ID" value="HCON_00000080-00001"/>
    <property type="gene ID" value="HCON_00000080"/>
</dbReference>
<evidence type="ECO:0000256" key="1">
    <source>
        <dbReference type="PROSITE-ProRule" id="PRU00047"/>
    </source>
</evidence>
<reference evidence="6" key="1">
    <citation type="submission" date="2020-12" db="UniProtKB">
        <authorList>
            <consortium name="WormBaseParasite"/>
        </authorList>
    </citation>
    <scope>IDENTIFICATION</scope>
    <source>
        <strain evidence="6">MHco3</strain>
    </source>
</reference>
<dbReference type="Pfam" id="PF00098">
    <property type="entry name" value="zf-CCHC"/>
    <property type="match status" value="1"/>
</dbReference>
<keyword evidence="1" id="KW-0479">Metal-binding</keyword>
<dbReference type="SMART" id="SM00343">
    <property type="entry name" value="ZnF_C2HC"/>
    <property type="match status" value="1"/>
</dbReference>
<name>A0A7I4XSG4_HAECO</name>
<keyword evidence="2" id="KW-0175">Coiled coil</keyword>
<evidence type="ECO:0000313" key="6">
    <source>
        <dbReference type="WBParaSite" id="HCON_00000080-00001"/>
    </source>
</evidence>
<evidence type="ECO:0000259" key="4">
    <source>
        <dbReference type="PROSITE" id="PS50158"/>
    </source>
</evidence>
<keyword evidence="1" id="KW-0862">Zinc</keyword>
<dbReference type="Gene3D" id="4.10.60.10">
    <property type="entry name" value="Zinc finger, CCHC-type"/>
    <property type="match status" value="1"/>
</dbReference>
<dbReference type="Proteomes" id="UP000025227">
    <property type="component" value="Unplaced"/>
</dbReference>
<dbReference type="GO" id="GO:0004190">
    <property type="term" value="F:aspartic-type endopeptidase activity"/>
    <property type="evidence" value="ECO:0007669"/>
    <property type="project" value="InterPro"/>
</dbReference>
<dbReference type="OrthoDB" id="5875521at2759"/>
<feature type="domain" description="CCHC-type" evidence="4">
    <location>
        <begin position="122"/>
        <end position="137"/>
    </location>
</feature>
<dbReference type="PROSITE" id="PS50158">
    <property type="entry name" value="ZF_CCHC"/>
    <property type="match status" value="1"/>
</dbReference>